<dbReference type="Gene3D" id="3.40.50.720">
    <property type="entry name" value="NAD(P)-binding Rossmann-like Domain"/>
    <property type="match status" value="1"/>
</dbReference>
<evidence type="ECO:0000313" key="5">
    <source>
        <dbReference type="EMBL" id="RVU23241.1"/>
    </source>
</evidence>
<organism evidence="5 6">
    <name type="scientific">Streptomyces antnestii</name>
    <dbReference type="NCBI Taxonomy" id="2494256"/>
    <lineage>
        <taxon>Bacteria</taxon>
        <taxon>Bacillati</taxon>
        <taxon>Actinomycetota</taxon>
        <taxon>Actinomycetes</taxon>
        <taxon>Kitasatosporales</taxon>
        <taxon>Streptomycetaceae</taxon>
        <taxon>Streptomyces</taxon>
    </lineage>
</organism>
<dbReference type="Pfam" id="PF18317">
    <property type="entry name" value="SDH_C"/>
    <property type="match status" value="1"/>
</dbReference>
<evidence type="ECO:0000256" key="2">
    <source>
        <dbReference type="ARBA" id="ARBA00023141"/>
    </source>
</evidence>
<evidence type="ECO:0000313" key="6">
    <source>
        <dbReference type="Proteomes" id="UP000283128"/>
    </source>
</evidence>
<dbReference type="PANTHER" id="PTHR21089">
    <property type="entry name" value="SHIKIMATE DEHYDROGENASE"/>
    <property type="match status" value="1"/>
</dbReference>
<sequence>MTMNDRAAPLRVALFGHGISSSLSPRLHESEASAQGLTLRYELMDTRDDGRPLSRRLDDLKEHGYAGANITHPHKREVIDLLDEVAPAAQRLGAVNTVLFTDRGAVGHNTDAPGYAAAFRRHLAGVPMRSVVQTGAGGAGSAVAHAQLDAGVGRIGVYDVDHGRAEALVADLREVHGAGRAHVVTDVHATVAEADGLVNASPVGMAHLPGTPVSVELLRPPLWVSDVVYMPVDTELLVASRARGLRTLSGIHMCVHQAALAFELFTGHTANVDRMAAQVAEAAPRPTGSNRL</sequence>
<proteinExistence type="predicted"/>
<dbReference type="PANTHER" id="PTHR21089:SF1">
    <property type="entry name" value="BIFUNCTIONAL 3-DEHYDROQUINATE DEHYDRATASE_SHIKIMATE DEHYDROGENASE, CHLOROPLASTIC"/>
    <property type="match status" value="1"/>
</dbReference>
<dbReference type="InterPro" id="IPR041121">
    <property type="entry name" value="SDH_C"/>
</dbReference>
<dbReference type="InterPro" id="IPR036291">
    <property type="entry name" value="NAD(P)-bd_dom_sf"/>
</dbReference>
<comment type="caution">
    <text evidence="5">The sequence shown here is derived from an EMBL/GenBank/DDBJ whole genome shotgun (WGS) entry which is preliminary data.</text>
</comment>
<dbReference type="GO" id="GO:0009073">
    <property type="term" value="P:aromatic amino acid family biosynthetic process"/>
    <property type="evidence" value="ECO:0007669"/>
    <property type="project" value="UniProtKB-KW"/>
</dbReference>
<name>A0A3S2W1P4_9ACTN</name>
<dbReference type="OrthoDB" id="9776868at2"/>
<comment type="pathway">
    <text evidence="1">Metabolic intermediate biosynthesis; chorismate biosynthesis; chorismate from D-erythrose 4-phosphate and phosphoenolpyruvate: step 4/7.</text>
</comment>
<accession>A0A3S2W1P4</accession>
<keyword evidence="5" id="KW-0560">Oxidoreductase</keyword>
<dbReference type="SUPFAM" id="SSF53223">
    <property type="entry name" value="Aminoacid dehydrogenase-like, N-terminal domain"/>
    <property type="match status" value="1"/>
</dbReference>
<dbReference type="GO" id="GO:0004764">
    <property type="term" value="F:shikimate 3-dehydrogenase (NADP+) activity"/>
    <property type="evidence" value="ECO:0007669"/>
    <property type="project" value="UniProtKB-EC"/>
</dbReference>
<dbReference type="AlphaFoldDB" id="A0A3S2W1P4"/>
<feature type="domain" description="SDH C-terminal" evidence="4">
    <location>
        <begin position="250"/>
        <end position="279"/>
    </location>
</feature>
<dbReference type="EMBL" id="RZYA01000008">
    <property type="protein sequence ID" value="RVU23241.1"/>
    <property type="molecule type" value="Genomic_DNA"/>
</dbReference>
<evidence type="ECO:0000259" key="4">
    <source>
        <dbReference type="Pfam" id="PF18317"/>
    </source>
</evidence>
<dbReference type="InterPro" id="IPR046346">
    <property type="entry name" value="Aminoacid_DH-like_N_sf"/>
</dbReference>
<evidence type="ECO:0000256" key="1">
    <source>
        <dbReference type="ARBA" id="ARBA00004871"/>
    </source>
</evidence>
<reference evidence="5 6" key="1">
    <citation type="submission" date="2019-01" db="EMBL/GenBank/DDBJ databases">
        <title>Genome sequences of Streptomyces and Rhizobium isolates collected from root and soil.</title>
        <authorList>
            <person name="Chhettri S."/>
            <person name="Sevigny J.L."/>
            <person name="Sen A."/>
            <person name="Ennis N."/>
            <person name="Tisa L."/>
        </authorList>
    </citation>
    <scope>NUCLEOTIDE SEQUENCE [LARGE SCALE GENOMIC DNA]</scope>
    <source>
        <strain evidence="5 6">San01</strain>
    </source>
</reference>
<dbReference type="GO" id="GO:0019632">
    <property type="term" value="P:shikimate metabolic process"/>
    <property type="evidence" value="ECO:0007669"/>
    <property type="project" value="TreeGrafter"/>
</dbReference>
<dbReference type="NCBIfam" id="NF009201">
    <property type="entry name" value="PRK12549.1"/>
    <property type="match status" value="1"/>
</dbReference>
<dbReference type="GO" id="GO:0005829">
    <property type="term" value="C:cytosol"/>
    <property type="evidence" value="ECO:0007669"/>
    <property type="project" value="TreeGrafter"/>
</dbReference>
<protein>
    <submittedName>
        <fullName evidence="5">Shikimate dehydrogenase</fullName>
        <ecNumber evidence="5">1.1.1.25</ecNumber>
    </submittedName>
</protein>
<dbReference type="Pfam" id="PF08501">
    <property type="entry name" value="Shikimate_dh_N"/>
    <property type="match status" value="1"/>
</dbReference>
<dbReference type="Proteomes" id="UP000283128">
    <property type="component" value="Unassembled WGS sequence"/>
</dbReference>
<dbReference type="InterPro" id="IPR013708">
    <property type="entry name" value="Shikimate_DH-bd_N"/>
</dbReference>
<dbReference type="SUPFAM" id="SSF51735">
    <property type="entry name" value="NAD(P)-binding Rossmann-fold domains"/>
    <property type="match status" value="1"/>
</dbReference>
<dbReference type="GO" id="GO:0009423">
    <property type="term" value="P:chorismate biosynthetic process"/>
    <property type="evidence" value="ECO:0007669"/>
    <property type="project" value="TreeGrafter"/>
</dbReference>
<keyword evidence="2" id="KW-0057">Aromatic amino acid biosynthesis</keyword>
<dbReference type="GO" id="GO:0050661">
    <property type="term" value="F:NADP binding"/>
    <property type="evidence" value="ECO:0007669"/>
    <property type="project" value="TreeGrafter"/>
</dbReference>
<dbReference type="EC" id="1.1.1.25" evidence="5"/>
<dbReference type="InterPro" id="IPR022893">
    <property type="entry name" value="Shikimate_DH_fam"/>
</dbReference>
<gene>
    <name evidence="5" type="ORF">EOT10_19725</name>
</gene>
<feature type="domain" description="Shikimate dehydrogenase substrate binding N-terminal" evidence="3">
    <location>
        <begin position="14"/>
        <end position="98"/>
    </location>
</feature>
<dbReference type="CDD" id="cd01065">
    <property type="entry name" value="NAD_bind_Shikimate_DH"/>
    <property type="match status" value="1"/>
</dbReference>
<dbReference type="Gene3D" id="3.40.50.10860">
    <property type="entry name" value="Leucine Dehydrogenase, chain A, domain 1"/>
    <property type="match status" value="1"/>
</dbReference>
<keyword evidence="6" id="KW-1185">Reference proteome</keyword>
<evidence type="ECO:0000259" key="3">
    <source>
        <dbReference type="Pfam" id="PF08501"/>
    </source>
</evidence>
<keyword evidence="2" id="KW-0028">Amino-acid biosynthesis</keyword>